<dbReference type="FunFam" id="3.40.50.300:FF:001091">
    <property type="entry name" value="Probable disease resistance protein At1g61300"/>
    <property type="match status" value="1"/>
</dbReference>
<dbReference type="InterPro" id="IPR042197">
    <property type="entry name" value="Apaf_helical"/>
</dbReference>
<keyword evidence="5" id="KW-0067">ATP-binding</keyword>
<dbReference type="Pfam" id="PF23559">
    <property type="entry name" value="WHD_DRP"/>
    <property type="match status" value="1"/>
</dbReference>
<keyword evidence="1" id="KW-0433">Leucine-rich repeat</keyword>
<accession>A0AAD4WEN7</accession>
<dbReference type="GO" id="GO:0051707">
    <property type="term" value="P:response to other organism"/>
    <property type="evidence" value="ECO:0007669"/>
    <property type="project" value="UniProtKB-ARBA"/>
</dbReference>
<gene>
    <name evidence="10" type="ORF">L3X38_009844</name>
</gene>
<organism evidence="10 11">
    <name type="scientific">Prunus dulcis</name>
    <name type="common">Almond</name>
    <name type="synonym">Amygdalus dulcis</name>
    <dbReference type="NCBI Taxonomy" id="3755"/>
    <lineage>
        <taxon>Eukaryota</taxon>
        <taxon>Viridiplantae</taxon>
        <taxon>Streptophyta</taxon>
        <taxon>Embryophyta</taxon>
        <taxon>Tracheophyta</taxon>
        <taxon>Spermatophyta</taxon>
        <taxon>Magnoliopsida</taxon>
        <taxon>eudicotyledons</taxon>
        <taxon>Gunneridae</taxon>
        <taxon>Pentapetalae</taxon>
        <taxon>rosids</taxon>
        <taxon>fabids</taxon>
        <taxon>Rosales</taxon>
        <taxon>Rosaceae</taxon>
        <taxon>Amygdaloideae</taxon>
        <taxon>Amygdaleae</taxon>
        <taxon>Prunus</taxon>
    </lineage>
</organism>
<reference evidence="10 11" key="1">
    <citation type="journal article" date="2022" name="G3 (Bethesda)">
        <title>Whole-genome sequence and methylome profiling of the almond [Prunus dulcis (Mill.) D.A. Webb] cultivar 'Nonpareil'.</title>
        <authorList>
            <person name="D'Amico-Willman K.M."/>
            <person name="Ouma W.Z."/>
            <person name="Meulia T."/>
            <person name="Sideli G.M."/>
            <person name="Gradziel T.M."/>
            <person name="Fresnedo-Ramirez J."/>
        </authorList>
    </citation>
    <scope>NUCLEOTIDE SEQUENCE [LARGE SCALE GENOMIC DNA]</scope>
    <source>
        <strain evidence="10">Clone GOH B32 T37-40</strain>
    </source>
</reference>
<dbReference type="Pfam" id="PF25019">
    <property type="entry name" value="LRR_R13L1-DRL21"/>
    <property type="match status" value="1"/>
</dbReference>
<keyword evidence="11" id="KW-1185">Reference proteome</keyword>
<dbReference type="GO" id="GO:0043531">
    <property type="term" value="F:ADP binding"/>
    <property type="evidence" value="ECO:0007669"/>
    <property type="project" value="InterPro"/>
</dbReference>
<dbReference type="Gene3D" id="1.20.5.4130">
    <property type="match status" value="1"/>
</dbReference>
<dbReference type="InterPro" id="IPR056789">
    <property type="entry name" value="LRR_R13L1-DRL21"/>
</dbReference>
<dbReference type="Pfam" id="PF18052">
    <property type="entry name" value="Rx_N"/>
    <property type="match status" value="1"/>
</dbReference>
<feature type="domain" description="Disease resistance protein winged helix" evidence="8">
    <location>
        <begin position="429"/>
        <end position="498"/>
    </location>
</feature>
<proteinExistence type="predicted"/>
<evidence type="ECO:0000259" key="9">
    <source>
        <dbReference type="Pfam" id="PF25019"/>
    </source>
</evidence>
<dbReference type="PANTHER" id="PTHR36766">
    <property type="entry name" value="PLANT BROAD-SPECTRUM MILDEW RESISTANCE PROTEIN RPW8"/>
    <property type="match status" value="1"/>
</dbReference>
<dbReference type="FunFam" id="1.10.10.10:FF:000322">
    <property type="entry name" value="Probable disease resistance protein At1g63360"/>
    <property type="match status" value="1"/>
</dbReference>
<dbReference type="SUPFAM" id="SSF52058">
    <property type="entry name" value="L domain-like"/>
    <property type="match status" value="2"/>
</dbReference>
<feature type="domain" description="Disease resistance N-terminal" evidence="7">
    <location>
        <begin position="8"/>
        <end position="102"/>
    </location>
</feature>
<keyword evidence="2" id="KW-0677">Repeat</keyword>
<dbReference type="InterPro" id="IPR002182">
    <property type="entry name" value="NB-ARC"/>
</dbReference>
<dbReference type="EMBL" id="JAJFAZ020000002">
    <property type="protein sequence ID" value="KAI5341969.1"/>
    <property type="molecule type" value="Genomic_DNA"/>
</dbReference>
<feature type="domain" description="R13L1/DRL21-like LRR repeat region" evidence="9">
    <location>
        <begin position="689"/>
        <end position="811"/>
    </location>
</feature>
<evidence type="ECO:0000259" key="7">
    <source>
        <dbReference type="Pfam" id="PF18052"/>
    </source>
</evidence>
<dbReference type="Gene3D" id="1.10.10.10">
    <property type="entry name" value="Winged helix-like DNA-binding domain superfamily/Winged helix DNA-binding domain"/>
    <property type="match status" value="1"/>
</dbReference>
<sequence>MAVGEIFLGAFLQLLLDRLAPREILNYFGLVKGVDKKLNKWSDNLSAIVAVLNDAEEKQLTERGVKLWLDDLRDLAYDVEDVLDKFATKILKRQIEGRDQASTSKKVRSSFSKLKLNFDMNSEIKKITERLQEISERKDKFGLKDTGTSSKAWSRPPTSGVLGGLTIVGRDGDKAKILDMLSRDEHNKVNFHVVAIVGMAGLGKTTLAQFAFNNNSDVMKEFEPRVWVSVSDDFDIVRVTKAILESVTSQPVKVEEFSKMQHDLNEQLRGKKFLIVLDDIWNKGDLYDLWTRLQSPFSVGAQGSKIIVTTRDLKVAKIMGATETEVHNLESVSDDNCLEIFEQHAFVNNDRPPNFELLQKKIAEKCSGLPLAARTLGGLLRQKEINEWEEILNNKLWNLSGKSDILPVLKLSYHYLPSNLKRCFAYCSIFPNDYEFGEKQLILLWMAEGLIQQPAEANRKMEDLGHDYFQELLCRSLFQKASENSSRYVMHDLVTDLAQWAAGNTCFRLEDKKGDNLQSVCFRHSSFVIGHYDGVQKFEVFREVKRLRTFLPLSPSDIWLRHLARKVIFDLLPQMQYLRVLSLNGYRITELPDSFGNLKYLRYLDLSHARIACLPESTTTLFNLQTLILEGCSFLEALPINLRNLVNLRHLNNSKVDSLKAMPPQLGRLTNLQSLPNFVVGKGSDESGIREIGSLSHLRGTLSLSRLENVIDAEDARKADLKSKERVDELVLKWSDNTQETQLGVLDRLEPHRKLEKLIISGYAGLEFSTWIGDRLFSTMVHVRLDKCKNCQILPPLGQLPLLKELYITGMAAVRSVGPEFYGESSLPFPVLETLEFEDMHNWKKWLPFAQDQVFPCLKLLSIRNCPQLVGKVPENLDSLETLKIIECEELVISISNYKQIGALDIDGCKAVVKTSGVEFELLESLQLTNISEVKLQTGEFTKGLRKVAKLTIGGCEELTSSLKNEDRVLQHLISLDCLVIEGNSSLLEELGKEAEELLRLQILTCKLKYLQLNYCASLSKVPEGLHHLTALQDLQIVGCSSLVSFPDVGLPPSLEVIRIQRCDSLLYFAKYQIPPNLRRIKILLCESLKSLVEKEEDSSLSSSSSHISLEHLEILGCESLKSLSLRAQLFPRALKLLHIYHCGELQLITSDGFSHENTNYCLEYIGMGFCPNLKSLPEGLCHLTNLQTLLINDCGSLVSIPSLSGEGLPSPTTTATSSLRQIKIENCNKLDMLPDMRNLNCLQELNIDYGEGLDFTSFPPNLTSLTIRGIKNCKPLWELLHRLTSLTGLSIHGEDPSVVSFPPNSYREMEMEMLLPKSLTDLSIAGFPNLKKLSSKGFQSLTSLRSLKLKNCPKLASIPVEGLPISLRELEIIRCPLLKDKCQPGSKGRYLPKISHIPFILIMEMFCLLLDSSVTPTMVLSSLQKELKPSIATFSSNGS</sequence>
<dbReference type="Gene3D" id="3.80.10.10">
    <property type="entry name" value="Ribonuclease Inhibitor"/>
    <property type="match status" value="5"/>
</dbReference>
<evidence type="ECO:0000256" key="3">
    <source>
        <dbReference type="ARBA" id="ARBA00022741"/>
    </source>
</evidence>
<dbReference type="CDD" id="cd14798">
    <property type="entry name" value="RX-CC_like"/>
    <property type="match status" value="1"/>
</dbReference>
<dbReference type="InterPro" id="IPR058922">
    <property type="entry name" value="WHD_DRP"/>
</dbReference>
<dbReference type="GO" id="GO:0006952">
    <property type="term" value="P:defense response"/>
    <property type="evidence" value="ECO:0007669"/>
    <property type="project" value="UniProtKB-KW"/>
</dbReference>
<dbReference type="SUPFAM" id="SSF52047">
    <property type="entry name" value="RNI-like"/>
    <property type="match status" value="1"/>
</dbReference>
<evidence type="ECO:0000313" key="11">
    <source>
        <dbReference type="Proteomes" id="UP001054821"/>
    </source>
</evidence>
<dbReference type="InterPro" id="IPR038005">
    <property type="entry name" value="RX-like_CC"/>
</dbReference>
<dbReference type="PRINTS" id="PR00364">
    <property type="entry name" value="DISEASERSIST"/>
</dbReference>
<keyword evidence="4" id="KW-0611">Plant defense</keyword>
<dbReference type="InterPro" id="IPR027417">
    <property type="entry name" value="P-loop_NTPase"/>
</dbReference>
<evidence type="ECO:0000256" key="1">
    <source>
        <dbReference type="ARBA" id="ARBA00022614"/>
    </source>
</evidence>
<dbReference type="Pfam" id="PF00931">
    <property type="entry name" value="NB-ARC"/>
    <property type="match status" value="1"/>
</dbReference>
<feature type="domain" description="NB-ARC" evidence="6">
    <location>
        <begin position="173"/>
        <end position="350"/>
    </location>
</feature>
<evidence type="ECO:0008006" key="12">
    <source>
        <dbReference type="Google" id="ProtNLM"/>
    </source>
</evidence>
<keyword evidence="3" id="KW-0547">Nucleotide-binding</keyword>
<evidence type="ECO:0000259" key="6">
    <source>
        <dbReference type="Pfam" id="PF00931"/>
    </source>
</evidence>
<dbReference type="SUPFAM" id="SSF52540">
    <property type="entry name" value="P-loop containing nucleoside triphosphate hydrolases"/>
    <property type="match status" value="1"/>
</dbReference>
<dbReference type="InterPro" id="IPR032675">
    <property type="entry name" value="LRR_dom_sf"/>
</dbReference>
<evidence type="ECO:0000256" key="2">
    <source>
        <dbReference type="ARBA" id="ARBA00022737"/>
    </source>
</evidence>
<dbReference type="Gene3D" id="1.10.8.430">
    <property type="entry name" value="Helical domain of apoptotic protease-activating factors"/>
    <property type="match status" value="1"/>
</dbReference>
<evidence type="ECO:0000259" key="8">
    <source>
        <dbReference type="Pfam" id="PF23559"/>
    </source>
</evidence>
<dbReference type="InterPro" id="IPR041118">
    <property type="entry name" value="Rx_N"/>
</dbReference>
<dbReference type="Proteomes" id="UP001054821">
    <property type="component" value="Chromosome 2"/>
</dbReference>
<name>A0AAD4WEN7_PRUDU</name>
<dbReference type="PANTHER" id="PTHR36766:SF51">
    <property type="entry name" value="DISEASE RESISTANCE RPP13-LIKE PROTEIN 1"/>
    <property type="match status" value="1"/>
</dbReference>
<comment type="caution">
    <text evidence="10">The sequence shown here is derived from an EMBL/GenBank/DDBJ whole genome shotgun (WGS) entry which is preliminary data.</text>
</comment>
<dbReference type="Gene3D" id="3.40.50.300">
    <property type="entry name" value="P-loop containing nucleotide triphosphate hydrolases"/>
    <property type="match status" value="1"/>
</dbReference>
<protein>
    <recommendedName>
        <fullName evidence="12">NB-ARC domain-containing disease resistance protein</fullName>
    </recommendedName>
</protein>
<evidence type="ECO:0000313" key="10">
    <source>
        <dbReference type="EMBL" id="KAI5341969.1"/>
    </source>
</evidence>
<evidence type="ECO:0000256" key="5">
    <source>
        <dbReference type="ARBA" id="ARBA00022840"/>
    </source>
</evidence>
<dbReference type="GO" id="GO:0005524">
    <property type="term" value="F:ATP binding"/>
    <property type="evidence" value="ECO:0007669"/>
    <property type="project" value="UniProtKB-KW"/>
</dbReference>
<dbReference type="InterPro" id="IPR036388">
    <property type="entry name" value="WH-like_DNA-bd_sf"/>
</dbReference>
<evidence type="ECO:0000256" key="4">
    <source>
        <dbReference type="ARBA" id="ARBA00022821"/>
    </source>
</evidence>